<reference evidence="1" key="2">
    <citation type="journal article" date="2023" name="Int. J. Mol. Sci.">
        <title>De Novo Assembly and Annotation of 11 Diverse Shrub Willow (Salix) Genomes Reveals Novel Gene Organization in Sex-Linked Regions.</title>
        <authorList>
            <person name="Hyden B."/>
            <person name="Feng K."/>
            <person name="Yates T.B."/>
            <person name="Jawdy S."/>
            <person name="Cereghino C."/>
            <person name="Smart L.B."/>
            <person name="Muchero W."/>
        </authorList>
    </citation>
    <scope>NUCLEOTIDE SEQUENCE [LARGE SCALE GENOMIC DNA]</scope>
    <source>
        <tissue evidence="1">Shoot tip</tissue>
    </source>
</reference>
<protein>
    <submittedName>
        <fullName evidence="1">Uncharacterized protein</fullName>
    </submittedName>
</protein>
<organism evidence="1 2">
    <name type="scientific">Salix viminalis</name>
    <name type="common">Common osier</name>
    <name type="synonym">Basket willow</name>
    <dbReference type="NCBI Taxonomy" id="40686"/>
    <lineage>
        <taxon>Eukaryota</taxon>
        <taxon>Viridiplantae</taxon>
        <taxon>Streptophyta</taxon>
        <taxon>Embryophyta</taxon>
        <taxon>Tracheophyta</taxon>
        <taxon>Spermatophyta</taxon>
        <taxon>Magnoliopsida</taxon>
        <taxon>eudicotyledons</taxon>
        <taxon>Gunneridae</taxon>
        <taxon>Pentapetalae</taxon>
        <taxon>rosids</taxon>
        <taxon>fabids</taxon>
        <taxon>Malpighiales</taxon>
        <taxon>Salicaceae</taxon>
        <taxon>Saliceae</taxon>
        <taxon>Salix</taxon>
    </lineage>
</organism>
<evidence type="ECO:0000313" key="2">
    <source>
        <dbReference type="Proteomes" id="UP001151529"/>
    </source>
</evidence>
<accession>A0A9Q0SGB5</accession>
<proteinExistence type="predicted"/>
<dbReference type="Proteomes" id="UP001151529">
    <property type="component" value="Chromosome 14"/>
</dbReference>
<evidence type="ECO:0000313" key="1">
    <source>
        <dbReference type="EMBL" id="KAJ6676008.1"/>
    </source>
</evidence>
<name>A0A9Q0SGB5_SALVM</name>
<dbReference type="AlphaFoldDB" id="A0A9Q0SGB5"/>
<sequence>MSKTNPSVIRLKNNGFPAKHLRSTFKNLLQLISPLLKRNIVKPLAKDVTSSRPNLCHIPARTNWLTRDGVESASKVLVSVTLDFIDPKSRVIEVFGLGAMLGH</sequence>
<reference evidence="1" key="1">
    <citation type="submission" date="2022-11" db="EMBL/GenBank/DDBJ databases">
        <authorList>
            <person name="Hyden B.L."/>
            <person name="Feng K."/>
            <person name="Yates T."/>
            <person name="Jawdy S."/>
            <person name="Smart L.B."/>
            <person name="Muchero W."/>
        </authorList>
    </citation>
    <scope>NUCLEOTIDE SEQUENCE</scope>
    <source>
        <tissue evidence="1">Shoot tip</tissue>
    </source>
</reference>
<keyword evidence="2" id="KW-1185">Reference proteome</keyword>
<comment type="caution">
    <text evidence="1">The sequence shown here is derived from an EMBL/GenBank/DDBJ whole genome shotgun (WGS) entry which is preliminary data.</text>
</comment>
<dbReference type="EMBL" id="JAPFFL010000016">
    <property type="protein sequence ID" value="KAJ6676008.1"/>
    <property type="molecule type" value="Genomic_DNA"/>
</dbReference>
<gene>
    <name evidence="1" type="ORF">OIU85_012095</name>
</gene>